<dbReference type="Proteomes" id="UP000031518">
    <property type="component" value="Unassembled WGS sequence"/>
</dbReference>
<evidence type="ECO:0000313" key="10">
    <source>
        <dbReference type="Proteomes" id="UP000031518"/>
    </source>
</evidence>
<sequence length="340" mass="38153">MIGSSLLASVLILTLMPKAHLGQSVQSARGDYVHDPSMIRAGDTFYVFSTGDPSGIIGDGNIQIRSSTDLRHWRYLGTIFERKPAWISRKVRSLWAPDVSYYRGRYQVYYSASIFGTNDSAIGLATNETLDPNSPRYRWVDRGVVIRSTPADDWNAIDPSFTVDADGQPWLVFGSFWSGIKMVKLNPETGKLAEMPPRLYSLAYRPDPPHAIEAPSLIYRKPYYYLFVSFDFCCRRMRSTYNIRVGRAKSITGPYLDGSGKPMMQGGGTLILSSSGEMIGPGGQAIYRDGDTYYLVHHFYDASDSGRAKLQIHRLLWTSDGWPRVGPAIISYDELRQSEP</sequence>
<evidence type="ECO:0000256" key="2">
    <source>
        <dbReference type="ARBA" id="ARBA00009865"/>
    </source>
</evidence>
<evidence type="ECO:0000256" key="4">
    <source>
        <dbReference type="ARBA" id="ARBA00023295"/>
    </source>
</evidence>
<reference evidence="9 10" key="1">
    <citation type="submission" date="2013-12" db="EMBL/GenBank/DDBJ databases">
        <authorList>
            <person name="Stott M."/>
        </authorList>
    </citation>
    <scope>NUCLEOTIDE SEQUENCE [LARGE SCALE GENOMIC DNA]</scope>
    <source>
        <strain evidence="9 10">K22</strain>
    </source>
</reference>
<dbReference type="InterPro" id="IPR023296">
    <property type="entry name" value="Glyco_hydro_beta-prop_sf"/>
</dbReference>
<accession>A0A0B6WY47</accession>
<evidence type="ECO:0000256" key="8">
    <source>
        <dbReference type="PIRSR" id="PIRSR606710-2"/>
    </source>
</evidence>
<dbReference type="CDD" id="cd08998">
    <property type="entry name" value="GH43_Arb43a-like"/>
    <property type="match status" value="1"/>
</dbReference>
<evidence type="ECO:0000256" key="5">
    <source>
        <dbReference type="PIRNR" id="PIRNR026534"/>
    </source>
</evidence>
<dbReference type="SUPFAM" id="SSF75005">
    <property type="entry name" value="Arabinanase/levansucrase/invertase"/>
    <property type="match status" value="1"/>
</dbReference>
<reference evidence="9 10" key="2">
    <citation type="submission" date="2015-01" db="EMBL/GenBank/DDBJ databases">
        <title>Complete genome sequence of Pyrinomonas methylaliphatogenes type strain K22T.</title>
        <authorList>
            <person name="Lee K.C.Y."/>
            <person name="Power J.F."/>
            <person name="Dunfield P.F."/>
            <person name="Morgan X.C."/>
            <person name="Huttenhower C."/>
            <person name="Stott M.B."/>
        </authorList>
    </citation>
    <scope>NUCLEOTIDE SEQUENCE [LARGE SCALE GENOMIC DNA]</scope>
    <source>
        <strain evidence="9 10">K22</strain>
    </source>
</reference>
<dbReference type="PANTHER" id="PTHR43301">
    <property type="entry name" value="ARABINAN ENDO-1,5-ALPHA-L-ARABINOSIDASE"/>
    <property type="match status" value="1"/>
</dbReference>
<dbReference type="EC" id="3.2.1.99" evidence="9"/>
<dbReference type="STRING" id="454194.PYK22_02045"/>
<dbReference type="Gene3D" id="2.115.10.20">
    <property type="entry name" value="Glycosyl hydrolase domain, family 43"/>
    <property type="match status" value="1"/>
</dbReference>
<keyword evidence="3 5" id="KW-0378">Hydrolase</keyword>
<dbReference type="AlphaFoldDB" id="A0A0B6WY47"/>
<feature type="binding site" evidence="7">
    <location>
        <position position="35"/>
    </location>
    <ligand>
        <name>substrate</name>
    </ligand>
</feature>
<dbReference type="Pfam" id="PF04616">
    <property type="entry name" value="Glyco_hydro_43"/>
    <property type="match status" value="1"/>
</dbReference>
<evidence type="ECO:0000256" key="6">
    <source>
        <dbReference type="PIRSR" id="PIRSR026534-1"/>
    </source>
</evidence>
<evidence type="ECO:0000256" key="1">
    <source>
        <dbReference type="ARBA" id="ARBA00004834"/>
    </source>
</evidence>
<feature type="active site" description="Proton donor" evidence="6">
    <location>
        <position position="213"/>
    </location>
</feature>
<organism evidence="9 10">
    <name type="scientific">Pyrinomonas methylaliphatogenes</name>
    <dbReference type="NCBI Taxonomy" id="454194"/>
    <lineage>
        <taxon>Bacteria</taxon>
        <taxon>Pseudomonadati</taxon>
        <taxon>Acidobacteriota</taxon>
        <taxon>Blastocatellia</taxon>
        <taxon>Blastocatellales</taxon>
        <taxon>Pyrinomonadaceae</taxon>
        <taxon>Pyrinomonas</taxon>
    </lineage>
</organism>
<protein>
    <submittedName>
        <fullName evidence="9">Beta-xylosidase</fullName>
        <ecNumber evidence="9">3.2.1.99</ecNumber>
    </submittedName>
</protein>
<dbReference type="UniPathway" id="UPA00667"/>
<dbReference type="PANTHER" id="PTHR43301:SF3">
    <property type="entry name" value="ARABINAN ENDO-1,5-ALPHA-L-ARABINOSIDASE A-RELATED"/>
    <property type="match status" value="1"/>
</dbReference>
<feature type="binding site" evidence="7">
    <location>
        <position position="116"/>
    </location>
    <ligand>
        <name>substrate</name>
    </ligand>
</feature>
<proteinExistence type="inferred from homology"/>
<dbReference type="InterPro" id="IPR016840">
    <property type="entry name" value="Glyco_hydro_43_endo_a_Ara-ase"/>
</dbReference>
<dbReference type="GO" id="GO:0046558">
    <property type="term" value="F:arabinan endo-1,5-alpha-L-arabinosidase activity"/>
    <property type="evidence" value="ECO:0007669"/>
    <property type="project" value="UniProtKB-EC"/>
</dbReference>
<evidence type="ECO:0000256" key="3">
    <source>
        <dbReference type="ARBA" id="ARBA00022801"/>
    </source>
</evidence>
<evidence type="ECO:0000256" key="7">
    <source>
        <dbReference type="PIRSR" id="PIRSR026534-2"/>
    </source>
</evidence>
<dbReference type="EMBL" id="CBXV010000007">
    <property type="protein sequence ID" value="CDM66036.1"/>
    <property type="molecule type" value="Genomic_DNA"/>
</dbReference>
<gene>
    <name evidence="9" type="ORF">PYK22_02045</name>
</gene>
<dbReference type="GO" id="GO:0031222">
    <property type="term" value="P:arabinan catabolic process"/>
    <property type="evidence" value="ECO:0007669"/>
    <property type="project" value="UniProtKB-UniPathway"/>
</dbReference>
<comment type="pathway">
    <text evidence="1 5">Glycan metabolism; L-arabinan degradation.</text>
</comment>
<name>A0A0B6WY47_9BACT</name>
<feature type="active site" description="Proton acceptor" evidence="6">
    <location>
        <position position="35"/>
    </location>
</feature>
<feature type="binding site" evidence="7">
    <location>
        <begin position="155"/>
        <end position="158"/>
    </location>
    <ligand>
        <name>substrate</name>
    </ligand>
</feature>
<feature type="binding site" evidence="7">
    <location>
        <begin position="175"/>
        <end position="177"/>
    </location>
    <ligand>
        <name>substrate</name>
    </ligand>
</feature>
<keyword evidence="10" id="KW-1185">Reference proteome</keyword>
<feature type="site" description="Important for catalytic activity, responsible for pKa modulation of the active site Glu and correct orientation of both the proton donor and substrate" evidence="8">
    <location>
        <position position="158"/>
    </location>
</feature>
<evidence type="ECO:0000313" key="9">
    <source>
        <dbReference type="EMBL" id="CDM66036.1"/>
    </source>
</evidence>
<dbReference type="InterPro" id="IPR006710">
    <property type="entry name" value="Glyco_hydro_43"/>
</dbReference>
<comment type="similarity">
    <text evidence="2 5">Belongs to the glycosyl hydrolase 43 family.</text>
</comment>
<dbReference type="InterPro" id="IPR050727">
    <property type="entry name" value="GH43_arabinanases"/>
</dbReference>
<dbReference type="PIRSF" id="PIRSF026534">
    <property type="entry name" value="Endo_alpha-L-arabinosidase"/>
    <property type="match status" value="1"/>
</dbReference>
<keyword evidence="4 5" id="KW-0326">Glycosidase</keyword>